<organism evidence="7 8">
    <name type="scientific">Aerophobetes bacterium</name>
    <dbReference type="NCBI Taxonomy" id="2030807"/>
    <lineage>
        <taxon>Bacteria</taxon>
        <taxon>Candidatus Aerophobota</taxon>
    </lineage>
</organism>
<evidence type="ECO:0000313" key="8">
    <source>
        <dbReference type="Proteomes" id="UP000267654"/>
    </source>
</evidence>
<dbReference type="GO" id="GO:0005737">
    <property type="term" value="C:cytoplasm"/>
    <property type="evidence" value="ECO:0007669"/>
    <property type="project" value="UniProtKB-SubCell"/>
</dbReference>
<feature type="domain" description="RecX first three-helical" evidence="6">
    <location>
        <begin position="13"/>
        <end position="51"/>
    </location>
</feature>
<dbReference type="HAMAP" id="MF_01114">
    <property type="entry name" value="RecX"/>
    <property type="match status" value="1"/>
</dbReference>
<dbReference type="InterPro" id="IPR036388">
    <property type="entry name" value="WH-like_DNA-bd_sf"/>
</dbReference>
<comment type="similarity">
    <text evidence="2">Belongs to the RecX family.</text>
</comment>
<accession>A0A662DFP1</accession>
<feature type="non-terminal residue" evidence="7">
    <location>
        <position position="147"/>
    </location>
</feature>
<dbReference type="InterPro" id="IPR053924">
    <property type="entry name" value="RecX_HTH_2nd"/>
</dbReference>
<dbReference type="InterPro" id="IPR003783">
    <property type="entry name" value="Regulatory_RecX"/>
</dbReference>
<dbReference type="AlphaFoldDB" id="A0A662DFP1"/>
<protein>
    <recommendedName>
        <fullName evidence="3">Regulatory protein RecX</fullName>
    </recommendedName>
</protein>
<dbReference type="EMBL" id="QMQB01000120">
    <property type="protein sequence ID" value="RLE12949.1"/>
    <property type="molecule type" value="Genomic_DNA"/>
</dbReference>
<dbReference type="GO" id="GO:0006282">
    <property type="term" value="P:regulation of DNA repair"/>
    <property type="evidence" value="ECO:0007669"/>
    <property type="project" value="InterPro"/>
</dbReference>
<dbReference type="PANTHER" id="PTHR33602:SF1">
    <property type="entry name" value="REGULATORY PROTEIN RECX FAMILY PROTEIN"/>
    <property type="match status" value="1"/>
</dbReference>
<dbReference type="Pfam" id="PF21982">
    <property type="entry name" value="RecX_HTH1"/>
    <property type="match status" value="1"/>
</dbReference>
<sequence>MDEDCKKNLEKGKEYALYLLGYRDRSKNEIVKKLKEKNYDEEVIEEVICYLKEKNLLDDQKFAKEWANYSIKKGFSRKRVEQELRKKGVEEEIITNTLNTIFSQIDEEKMALEILERKGYLPLKVNLDKKEKLKQLSRILRFLSSRG</sequence>
<evidence type="ECO:0000259" key="5">
    <source>
        <dbReference type="Pfam" id="PF02631"/>
    </source>
</evidence>
<comment type="subcellular location">
    <subcellularLocation>
        <location evidence="1">Cytoplasm</location>
    </subcellularLocation>
</comment>
<evidence type="ECO:0000256" key="4">
    <source>
        <dbReference type="ARBA" id="ARBA00022490"/>
    </source>
</evidence>
<dbReference type="PANTHER" id="PTHR33602">
    <property type="entry name" value="REGULATORY PROTEIN RECX FAMILY PROTEIN"/>
    <property type="match status" value="1"/>
</dbReference>
<gene>
    <name evidence="7" type="ORF">DRI96_03730</name>
</gene>
<evidence type="ECO:0000256" key="2">
    <source>
        <dbReference type="ARBA" id="ARBA00009695"/>
    </source>
</evidence>
<comment type="caution">
    <text evidence="7">The sequence shown here is derived from an EMBL/GenBank/DDBJ whole genome shotgun (WGS) entry which is preliminary data.</text>
</comment>
<reference evidence="7 8" key="1">
    <citation type="submission" date="2018-06" db="EMBL/GenBank/DDBJ databases">
        <title>Extensive metabolic versatility and redundancy in microbially diverse, dynamic hydrothermal sediments.</title>
        <authorList>
            <person name="Dombrowski N."/>
            <person name="Teske A."/>
            <person name="Baker B.J."/>
        </authorList>
    </citation>
    <scope>NUCLEOTIDE SEQUENCE [LARGE SCALE GENOMIC DNA]</scope>
    <source>
        <strain evidence="7">B19_G9</strain>
    </source>
</reference>
<evidence type="ECO:0000256" key="3">
    <source>
        <dbReference type="ARBA" id="ARBA00018111"/>
    </source>
</evidence>
<dbReference type="InterPro" id="IPR053926">
    <property type="entry name" value="RecX_HTH_1st"/>
</dbReference>
<dbReference type="Gene3D" id="1.10.10.10">
    <property type="entry name" value="Winged helix-like DNA-binding domain superfamily/Winged helix DNA-binding domain"/>
    <property type="match status" value="2"/>
</dbReference>
<evidence type="ECO:0000256" key="1">
    <source>
        <dbReference type="ARBA" id="ARBA00004496"/>
    </source>
</evidence>
<evidence type="ECO:0000259" key="6">
    <source>
        <dbReference type="Pfam" id="PF21982"/>
    </source>
</evidence>
<evidence type="ECO:0000313" key="7">
    <source>
        <dbReference type="EMBL" id="RLE12949.1"/>
    </source>
</evidence>
<dbReference type="Pfam" id="PF02631">
    <property type="entry name" value="RecX_HTH2"/>
    <property type="match status" value="1"/>
</dbReference>
<feature type="domain" description="RecX second three-helical" evidence="5">
    <location>
        <begin position="58"/>
        <end position="98"/>
    </location>
</feature>
<proteinExistence type="inferred from homology"/>
<keyword evidence="4" id="KW-0963">Cytoplasm</keyword>
<name>A0A662DFP1_UNCAE</name>
<dbReference type="Proteomes" id="UP000267654">
    <property type="component" value="Unassembled WGS sequence"/>
</dbReference>